<dbReference type="RefSeq" id="XP_009220370.1">
    <property type="nucleotide sequence ID" value="XM_009222106.1"/>
</dbReference>
<accession>J3NSR2</accession>
<evidence type="ECO:0000313" key="2">
    <source>
        <dbReference type="EMBL" id="EJT79225.1"/>
    </source>
</evidence>
<evidence type="ECO:0000256" key="1">
    <source>
        <dbReference type="SAM" id="MobiDB-lite"/>
    </source>
</evidence>
<protein>
    <submittedName>
        <fullName evidence="2 3">Uncharacterized protein</fullName>
    </submittedName>
</protein>
<dbReference type="Proteomes" id="UP000006039">
    <property type="component" value="Unassembled WGS sequence"/>
</dbReference>
<reference evidence="3" key="4">
    <citation type="journal article" date="2015" name="G3 (Bethesda)">
        <title>Genome sequences of three phytopathogenic species of the Magnaporthaceae family of fungi.</title>
        <authorList>
            <person name="Okagaki L.H."/>
            <person name="Nunes C.C."/>
            <person name="Sailsbery J."/>
            <person name="Clay B."/>
            <person name="Brown D."/>
            <person name="John T."/>
            <person name="Oh Y."/>
            <person name="Young N."/>
            <person name="Fitzgerald M."/>
            <person name="Haas B.J."/>
            <person name="Zeng Q."/>
            <person name="Young S."/>
            <person name="Adiconis X."/>
            <person name="Fan L."/>
            <person name="Levin J.Z."/>
            <person name="Mitchell T.K."/>
            <person name="Okubara P.A."/>
            <person name="Farman M.L."/>
            <person name="Kohn L.M."/>
            <person name="Birren B."/>
            <person name="Ma L.-J."/>
            <person name="Dean R.A."/>
        </authorList>
    </citation>
    <scope>NUCLEOTIDE SEQUENCE</scope>
    <source>
        <strain evidence="3">R3-111a-1</strain>
    </source>
</reference>
<dbReference type="EnsemblFungi" id="EJT79225">
    <property type="protein sequence ID" value="EJT79225"/>
    <property type="gene ID" value="GGTG_04311"/>
</dbReference>
<feature type="compositionally biased region" description="Polar residues" evidence="1">
    <location>
        <begin position="38"/>
        <end position="53"/>
    </location>
</feature>
<dbReference type="AlphaFoldDB" id="J3NSR2"/>
<reference evidence="2" key="3">
    <citation type="submission" date="2010-09" db="EMBL/GenBank/DDBJ databases">
        <title>Annotation of Gaeumannomyces graminis var. tritici R3-111a-1.</title>
        <authorList>
            <consortium name="The Broad Institute Genome Sequencing Platform"/>
            <person name="Ma L.-J."/>
            <person name="Dead R."/>
            <person name="Young S.K."/>
            <person name="Zeng Q."/>
            <person name="Gargeya S."/>
            <person name="Fitzgerald M."/>
            <person name="Haas B."/>
            <person name="Abouelleil A."/>
            <person name="Alvarado L."/>
            <person name="Arachchi H.M."/>
            <person name="Berlin A."/>
            <person name="Brown A."/>
            <person name="Chapman S.B."/>
            <person name="Chen Z."/>
            <person name="Dunbar C."/>
            <person name="Freedman E."/>
            <person name="Gearin G."/>
            <person name="Gellesch M."/>
            <person name="Goldberg J."/>
            <person name="Griggs A."/>
            <person name="Gujja S."/>
            <person name="Heiman D."/>
            <person name="Howarth C."/>
            <person name="Larson L."/>
            <person name="Lui A."/>
            <person name="MacDonald P.J.P."/>
            <person name="Mehta T."/>
            <person name="Montmayeur A."/>
            <person name="Murphy C."/>
            <person name="Neiman D."/>
            <person name="Pearson M."/>
            <person name="Priest M."/>
            <person name="Roberts A."/>
            <person name="Saif S."/>
            <person name="Shea T."/>
            <person name="Shenoy N."/>
            <person name="Sisk P."/>
            <person name="Stolte C."/>
            <person name="Sykes S."/>
            <person name="Yandava C."/>
            <person name="Wortman J."/>
            <person name="Nusbaum C."/>
            <person name="Birren B."/>
        </authorList>
    </citation>
    <scope>NUCLEOTIDE SEQUENCE</scope>
    <source>
        <strain evidence="2">R3-111a-1</strain>
    </source>
</reference>
<dbReference type="GeneID" id="20344769"/>
<keyword evidence="4" id="KW-1185">Reference proteome</keyword>
<proteinExistence type="predicted"/>
<name>J3NSR2_GAET3</name>
<dbReference type="EMBL" id="GL385396">
    <property type="protein sequence ID" value="EJT79225.1"/>
    <property type="molecule type" value="Genomic_DNA"/>
</dbReference>
<sequence>MLDQRRSVHLTIIHYRHTDRCLQPAGASVEGPDIATDTGLSNPNGQQSDQAWE</sequence>
<dbReference type="HOGENOM" id="CLU_3068793_0_0_1"/>
<evidence type="ECO:0000313" key="4">
    <source>
        <dbReference type="Proteomes" id="UP000006039"/>
    </source>
</evidence>
<reference evidence="4" key="1">
    <citation type="submission" date="2010-07" db="EMBL/GenBank/DDBJ databases">
        <title>The genome sequence of Gaeumannomyces graminis var. tritici strain R3-111a-1.</title>
        <authorList>
            <consortium name="The Broad Institute Genome Sequencing Platform"/>
            <person name="Ma L.-J."/>
            <person name="Dead R."/>
            <person name="Young S."/>
            <person name="Zeng Q."/>
            <person name="Koehrsen M."/>
            <person name="Alvarado L."/>
            <person name="Berlin A."/>
            <person name="Chapman S.B."/>
            <person name="Chen Z."/>
            <person name="Freedman E."/>
            <person name="Gellesch M."/>
            <person name="Goldberg J."/>
            <person name="Griggs A."/>
            <person name="Gujja S."/>
            <person name="Heilman E.R."/>
            <person name="Heiman D."/>
            <person name="Hepburn T."/>
            <person name="Howarth C."/>
            <person name="Jen D."/>
            <person name="Larson L."/>
            <person name="Mehta T."/>
            <person name="Neiman D."/>
            <person name="Pearson M."/>
            <person name="Roberts A."/>
            <person name="Saif S."/>
            <person name="Shea T."/>
            <person name="Shenoy N."/>
            <person name="Sisk P."/>
            <person name="Stolte C."/>
            <person name="Sykes S."/>
            <person name="Walk T."/>
            <person name="White J."/>
            <person name="Yandava C."/>
            <person name="Haas B."/>
            <person name="Nusbaum C."/>
            <person name="Birren B."/>
        </authorList>
    </citation>
    <scope>NUCLEOTIDE SEQUENCE [LARGE SCALE GENOMIC DNA]</scope>
    <source>
        <strain evidence="4">R3-111a-1</strain>
    </source>
</reference>
<reference evidence="3" key="5">
    <citation type="submission" date="2018-04" db="UniProtKB">
        <authorList>
            <consortium name="EnsemblFungi"/>
        </authorList>
    </citation>
    <scope>IDENTIFICATION</scope>
    <source>
        <strain evidence="3">R3-111a-1</strain>
    </source>
</reference>
<gene>
    <name evidence="3" type="primary">20344769</name>
    <name evidence="2" type="ORF">GGTG_04311</name>
</gene>
<organism evidence="2">
    <name type="scientific">Gaeumannomyces tritici (strain R3-111a-1)</name>
    <name type="common">Wheat and barley take-all root rot fungus</name>
    <name type="synonym">Gaeumannomyces graminis var. tritici</name>
    <dbReference type="NCBI Taxonomy" id="644352"/>
    <lineage>
        <taxon>Eukaryota</taxon>
        <taxon>Fungi</taxon>
        <taxon>Dikarya</taxon>
        <taxon>Ascomycota</taxon>
        <taxon>Pezizomycotina</taxon>
        <taxon>Sordariomycetes</taxon>
        <taxon>Sordariomycetidae</taxon>
        <taxon>Magnaporthales</taxon>
        <taxon>Magnaporthaceae</taxon>
        <taxon>Gaeumannomyces</taxon>
    </lineage>
</organism>
<evidence type="ECO:0000313" key="3">
    <source>
        <dbReference type="EnsemblFungi" id="EJT79225"/>
    </source>
</evidence>
<dbReference type="VEuPathDB" id="FungiDB:GGTG_04311"/>
<reference evidence="2" key="2">
    <citation type="submission" date="2010-07" db="EMBL/GenBank/DDBJ databases">
        <authorList>
            <consortium name="The Broad Institute Genome Sequencing Platform"/>
            <consortium name="Broad Institute Genome Sequencing Center for Infectious Disease"/>
            <person name="Ma L.-J."/>
            <person name="Dead R."/>
            <person name="Young S."/>
            <person name="Zeng Q."/>
            <person name="Koehrsen M."/>
            <person name="Alvarado L."/>
            <person name="Berlin A."/>
            <person name="Chapman S.B."/>
            <person name="Chen Z."/>
            <person name="Freedman E."/>
            <person name="Gellesch M."/>
            <person name="Goldberg J."/>
            <person name="Griggs A."/>
            <person name="Gujja S."/>
            <person name="Heilman E.R."/>
            <person name="Heiman D."/>
            <person name="Hepburn T."/>
            <person name="Howarth C."/>
            <person name="Jen D."/>
            <person name="Larson L."/>
            <person name="Mehta T."/>
            <person name="Neiman D."/>
            <person name="Pearson M."/>
            <person name="Roberts A."/>
            <person name="Saif S."/>
            <person name="Shea T."/>
            <person name="Shenoy N."/>
            <person name="Sisk P."/>
            <person name="Stolte C."/>
            <person name="Sykes S."/>
            <person name="Walk T."/>
            <person name="White J."/>
            <person name="Yandava C."/>
            <person name="Haas B."/>
            <person name="Nusbaum C."/>
            <person name="Birren B."/>
        </authorList>
    </citation>
    <scope>NUCLEOTIDE SEQUENCE</scope>
    <source>
        <strain evidence="2">R3-111a-1</strain>
    </source>
</reference>
<feature type="region of interest" description="Disordered" evidence="1">
    <location>
        <begin position="22"/>
        <end position="53"/>
    </location>
</feature>